<evidence type="ECO:0000313" key="7">
    <source>
        <dbReference type="EMBL" id="MBE9028419.1"/>
    </source>
</evidence>
<sequence>MNTHPNMFDTAAPPVSGLQKALWSHRLLGFVLAFWLGGSALLDFVVMPTLYTAGMMDSTSFASAGESLFLTFNSLEMILGAIVVAAVLAHRHEPNIEAHRSLGGLGLPLLMLSIAMLFRYLLTPQMAAMGVQLDWMTKPVMPDGMMLMHMGYWVLETVKLAACAVLLNRCFRMPI</sequence>
<dbReference type="Proteomes" id="UP000625316">
    <property type="component" value="Unassembled WGS sequence"/>
</dbReference>
<dbReference type="Pfam" id="PF13664">
    <property type="entry name" value="DUF4149"/>
    <property type="match status" value="1"/>
</dbReference>
<proteinExistence type="predicted"/>
<keyword evidence="3 5" id="KW-1133">Transmembrane helix</keyword>
<evidence type="ECO:0000259" key="6">
    <source>
        <dbReference type="Pfam" id="PF13664"/>
    </source>
</evidence>
<evidence type="ECO:0000256" key="2">
    <source>
        <dbReference type="ARBA" id="ARBA00022692"/>
    </source>
</evidence>
<dbReference type="GO" id="GO:0016020">
    <property type="term" value="C:membrane"/>
    <property type="evidence" value="ECO:0007669"/>
    <property type="project" value="UniProtKB-SubCell"/>
</dbReference>
<dbReference type="InterPro" id="IPR025423">
    <property type="entry name" value="TMEM205-like"/>
</dbReference>
<feature type="transmembrane region" description="Helical" evidence="5">
    <location>
        <begin position="101"/>
        <end position="122"/>
    </location>
</feature>
<dbReference type="RefSeq" id="WP_264323241.1">
    <property type="nucleotide sequence ID" value="NZ_JADEXQ010000003.1"/>
</dbReference>
<feature type="transmembrane region" description="Helical" evidence="5">
    <location>
        <begin position="150"/>
        <end position="171"/>
    </location>
</feature>
<evidence type="ECO:0000256" key="4">
    <source>
        <dbReference type="ARBA" id="ARBA00023136"/>
    </source>
</evidence>
<evidence type="ECO:0000313" key="8">
    <source>
        <dbReference type="Proteomes" id="UP000625316"/>
    </source>
</evidence>
<protein>
    <submittedName>
        <fullName evidence="7">DUF4149 domain-containing protein</fullName>
    </submittedName>
</protein>
<dbReference type="AlphaFoldDB" id="A0A928VM82"/>
<gene>
    <name evidence="7" type="ORF">IQ266_01450</name>
</gene>
<evidence type="ECO:0000256" key="3">
    <source>
        <dbReference type="ARBA" id="ARBA00022989"/>
    </source>
</evidence>
<evidence type="ECO:0000256" key="1">
    <source>
        <dbReference type="ARBA" id="ARBA00004370"/>
    </source>
</evidence>
<feature type="domain" description="TMEM205-like" evidence="6">
    <location>
        <begin position="31"/>
        <end position="129"/>
    </location>
</feature>
<dbReference type="EMBL" id="JADEXQ010000003">
    <property type="protein sequence ID" value="MBE9028419.1"/>
    <property type="molecule type" value="Genomic_DNA"/>
</dbReference>
<comment type="subcellular location">
    <subcellularLocation>
        <location evidence="1">Membrane</location>
    </subcellularLocation>
</comment>
<name>A0A928VM82_9CYAN</name>
<keyword evidence="4 5" id="KW-0472">Membrane</keyword>
<comment type="caution">
    <text evidence="7">The sequence shown here is derived from an EMBL/GenBank/DDBJ whole genome shotgun (WGS) entry which is preliminary data.</text>
</comment>
<keyword evidence="2 5" id="KW-0812">Transmembrane</keyword>
<feature type="transmembrane region" description="Helical" evidence="5">
    <location>
        <begin position="67"/>
        <end position="89"/>
    </location>
</feature>
<reference evidence="7" key="1">
    <citation type="submission" date="2020-10" db="EMBL/GenBank/DDBJ databases">
        <authorList>
            <person name="Castelo-Branco R."/>
            <person name="Eusebio N."/>
            <person name="Adriana R."/>
            <person name="Vieira A."/>
            <person name="Brugerolle De Fraissinette N."/>
            <person name="Rezende De Castro R."/>
            <person name="Schneider M.P."/>
            <person name="Vasconcelos V."/>
            <person name="Leao P.N."/>
        </authorList>
    </citation>
    <scope>NUCLEOTIDE SEQUENCE</scope>
    <source>
        <strain evidence="7">LEGE 11480</strain>
    </source>
</reference>
<evidence type="ECO:0000256" key="5">
    <source>
        <dbReference type="SAM" id="Phobius"/>
    </source>
</evidence>
<feature type="transmembrane region" description="Helical" evidence="5">
    <location>
        <begin position="27"/>
        <end position="47"/>
    </location>
</feature>
<accession>A0A928VM82</accession>
<keyword evidence="8" id="KW-1185">Reference proteome</keyword>
<organism evidence="7 8">
    <name type="scientific">Romeriopsis navalis LEGE 11480</name>
    <dbReference type="NCBI Taxonomy" id="2777977"/>
    <lineage>
        <taxon>Bacteria</taxon>
        <taxon>Bacillati</taxon>
        <taxon>Cyanobacteriota</taxon>
        <taxon>Cyanophyceae</taxon>
        <taxon>Leptolyngbyales</taxon>
        <taxon>Leptolyngbyaceae</taxon>
        <taxon>Romeriopsis</taxon>
        <taxon>Romeriopsis navalis</taxon>
    </lineage>
</organism>